<dbReference type="EMBL" id="HACG01053307">
    <property type="protein sequence ID" value="CEL00178.1"/>
    <property type="molecule type" value="Transcribed_RNA"/>
</dbReference>
<feature type="non-terminal residue" evidence="2">
    <location>
        <position position="69"/>
    </location>
</feature>
<keyword evidence="1" id="KW-0812">Transmembrane</keyword>
<feature type="transmembrane region" description="Helical" evidence="1">
    <location>
        <begin position="33"/>
        <end position="54"/>
    </location>
</feature>
<dbReference type="PANTHER" id="PTHR22168">
    <property type="entry name" value="TMEM26 PROTEIN"/>
    <property type="match status" value="1"/>
</dbReference>
<protein>
    <submittedName>
        <fullName evidence="2">Uncharacterized protein</fullName>
    </submittedName>
</protein>
<reference evidence="2" key="1">
    <citation type="submission" date="2014-12" db="EMBL/GenBank/DDBJ databases">
        <title>Insight into the proteome of Arion vulgaris.</title>
        <authorList>
            <person name="Aradska J."/>
            <person name="Bulat T."/>
            <person name="Smidak R."/>
            <person name="Sarate P."/>
            <person name="Gangsoo J."/>
            <person name="Sialana F."/>
            <person name="Bilban M."/>
            <person name="Lubec G."/>
        </authorList>
    </citation>
    <scope>NUCLEOTIDE SEQUENCE</scope>
    <source>
        <tissue evidence="2">Skin</tissue>
    </source>
</reference>
<accession>A0A0B7C4P3</accession>
<feature type="non-terminal residue" evidence="2">
    <location>
        <position position="1"/>
    </location>
</feature>
<sequence>RIKNECFAIFLTILMQDLPFAVMRLYTIINFSYINYSLIFFTSKNLIIISLLIYKMAALCKKRYCPDPD</sequence>
<dbReference type="AlphaFoldDB" id="A0A0B7C4P3"/>
<name>A0A0B7C4P3_9EUPU</name>
<proteinExistence type="predicted"/>
<evidence type="ECO:0000313" key="2">
    <source>
        <dbReference type="EMBL" id="CEL00178.1"/>
    </source>
</evidence>
<dbReference type="InterPro" id="IPR019169">
    <property type="entry name" value="Transmembrane_26"/>
</dbReference>
<organism evidence="2">
    <name type="scientific">Arion vulgaris</name>
    <dbReference type="NCBI Taxonomy" id="1028688"/>
    <lineage>
        <taxon>Eukaryota</taxon>
        <taxon>Metazoa</taxon>
        <taxon>Spiralia</taxon>
        <taxon>Lophotrochozoa</taxon>
        <taxon>Mollusca</taxon>
        <taxon>Gastropoda</taxon>
        <taxon>Heterobranchia</taxon>
        <taxon>Euthyneura</taxon>
        <taxon>Panpulmonata</taxon>
        <taxon>Eupulmonata</taxon>
        <taxon>Stylommatophora</taxon>
        <taxon>Helicina</taxon>
        <taxon>Arionoidea</taxon>
        <taxon>Arionidae</taxon>
        <taxon>Arion</taxon>
    </lineage>
</organism>
<keyword evidence="1" id="KW-1133">Transmembrane helix</keyword>
<feature type="transmembrane region" description="Helical" evidence="1">
    <location>
        <begin position="7"/>
        <end position="27"/>
    </location>
</feature>
<evidence type="ECO:0000256" key="1">
    <source>
        <dbReference type="SAM" id="Phobius"/>
    </source>
</evidence>
<keyword evidence="1" id="KW-0472">Membrane</keyword>
<gene>
    <name evidence="2" type="primary">ORF223046</name>
</gene>
<dbReference type="Pfam" id="PF09772">
    <property type="entry name" value="Tmem26"/>
    <property type="match status" value="1"/>
</dbReference>